<organism evidence="1 2">
    <name type="scientific">Lactuca saligna</name>
    <name type="common">Willowleaf lettuce</name>
    <dbReference type="NCBI Taxonomy" id="75948"/>
    <lineage>
        <taxon>Eukaryota</taxon>
        <taxon>Viridiplantae</taxon>
        <taxon>Streptophyta</taxon>
        <taxon>Embryophyta</taxon>
        <taxon>Tracheophyta</taxon>
        <taxon>Spermatophyta</taxon>
        <taxon>Magnoliopsida</taxon>
        <taxon>eudicotyledons</taxon>
        <taxon>Gunneridae</taxon>
        <taxon>Pentapetalae</taxon>
        <taxon>asterids</taxon>
        <taxon>campanulids</taxon>
        <taxon>Asterales</taxon>
        <taxon>Asteraceae</taxon>
        <taxon>Cichorioideae</taxon>
        <taxon>Cichorieae</taxon>
        <taxon>Lactucinae</taxon>
        <taxon>Lactuca</taxon>
    </lineage>
</organism>
<keyword evidence="2" id="KW-1185">Reference proteome</keyword>
<dbReference type="AlphaFoldDB" id="A0AA35Y0R4"/>
<dbReference type="InterPro" id="IPR005024">
    <property type="entry name" value="Snf7_fam"/>
</dbReference>
<protein>
    <submittedName>
        <fullName evidence="1">Uncharacterized protein</fullName>
    </submittedName>
</protein>
<reference evidence="1" key="1">
    <citation type="submission" date="2023-04" db="EMBL/GenBank/DDBJ databases">
        <authorList>
            <person name="Vijverberg K."/>
            <person name="Xiong W."/>
            <person name="Schranz E."/>
        </authorList>
    </citation>
    <scope>NUCLEOTIDE SEQUENCE</scope>
</reference>
<evidence type="ECO:0000313" key="2">
    <source>
        <dbReference type="Proteomes" id="UP001177003"/>
    </source>
</evidence>
<proteinExistence type="predicted"/>
<name>A0AA35Y0R4_LACSI</name>
<gene>
    <name evidence="1" type="ORF">LSALG_LOCUS3235</name>
</gene>
<dbReference type="Proteomes" id="UP001177003">
    <property type="component" value="Chromosome 0"/>
</dbReference>
<accession>A0AA35Y0R4</accession>
<dbReference type="Pfam" id="PF03357">
    <property type="entry name" value="Snf7"/>
    <property type="match status" value="1"/>
</dbReference>
<dbReference type="GO" id="GO:0007034">
    <property type="term" value="P:vacuolar transport"/>
    <property type="evidence" value="ECO:0007669"/>
    <property type="project" value="InterPro"/>
</dbReference>
<sequence>MLYNQTFNLGQVAFASEGIKDAQQTVCATIIKHLLQTRSNKELKGMIETVKIQDIDNLQDEMMDMMDISSEIQESLGRSLVCQMILMKMISWVADMGQETEGEGVPSYIQPDNEPDLDAELNMPLAPSGHVVLVKPSIR</sequence>
<dbReference type="Gene3D" id="6.10.250.1710">
    <property type="match status" value="1"/>
</dbReference>
<dbReference type="EMBL" id="OX465086">
    <property type="protein sequence ID" value="CAI9262499.1"/>
    <property type="molecule type" value="Genomic_DNA"/>
</dbReference>
<evidence type="ECO:0000313" key="1">
    <source>
        <dbReference type="EMBL" id="CAI9262499.1"/>
    </source>
</evidence>